<dbReference type="EC" id="2.1.1.80" evidence="2"/>
<dbReference type="InterPro" id="IPR022642">
    <property type="entry name" value="CheR_C"/>
</dbReference>
<dbReference type="Gene3D" id="1.10.155.10">
    <property type="entry name" value="Chemotaxis receptor methyltransferase CheR, N-terminal domain"/>
    <property type="match status" value="1"/>
</dbReference>
<dbReference type="PANTHER" id="PTHR24422">
    <property type="entry name" value="CHEMOTAXIS PROTEIN METHYLTRANSFERASE"/>
    <property type="match status" value="1"/>
</dbReference>
<protein>
    <recommendedName>
        <fullName evidence="2">protein-glutamate O-methyltransferase</fullName>
        <ecNumber evidence="2">2.1.1.80</ecNumber>
    </recommendedName>
</protein>
<dbReference type="SUPFAM" id="SSF53335">
    <property type="entry name" value="S-adenosyl-L-methionine-dependent methyltransferases"/>
    <property type="match status" value="1"/>
</dbReference>
<keyword evidence="5" id="KW-0949">S-adenosyl-L-methionine</keyword>
<comment type="caution">
    <text evidence="7">The sequence shown here is derived from an EMBL/GenBank/DDBJ whole genome shotgun (WGS) entry which is preliminary data.</text>
</comment>
<dbReference type="PROSITE" id="PS50123">
    <property type="entry name" value="CHER"/>
    <property type="match status" value="1"/>
</dbReference>
<accession>A0A951PXW5</accession>
<proteinExistence type="predicted"/>
<organism evidence="7 8">
    <name type="scientific">Mojavia pulchra JT2-VF2</name>
    <dbReference type="NCBI Taxonomy" id="287848"/>
    <lineage>
        <taxon>Bacteria</taxon>
        <taxon>Bacillati</taxon>
        <taxon>Cyanobacteriota</taxon>
        <taxon>Cyanophyceae</taxon>
        <taxon>Nostocales</taxon>
        <taxon>Nostocaceae</taxon>
    </lineage>
</organism>
<evidence type="ECO:0000256" key="4">
    <source>
        <dbReference type="ARBA" id="ARBA00022679"/>
    </source>
</evidence>
<dbReference type="SUPFAM" id="SSF47757">
    <property type="entry name" value="Chemotaxis receptor methyltransferase CheR, N-terminal domain"/>
    <property type="match status" value="1"/>
</dbReference>
<keyword evidence="4" id="KW-0808">Transferase</keyword>
<evidence type="ECO:0000313" key="7">
    <source>
        <dbReference type="EMBL" id="MBW4561030.1"/>
    </source>
</evidence>
<evidence type="ECO:0000256" key="5">
    <source>
        <dbReference type="ARBA" id="ARBA00022691"/>
    </source>
</evidence>
<reference evidence="7" key="1">
    <citation type="submission" date="2021-05" db="EMBL/GenBank/DDBJ databases">
        <authorList>
            <person name="Pietrasiak N."/>
            <person name="Ward R."/>
            <person name="Stajich J.E."/>
            <person name="Kurbessoian T."/>
        </authorList>
    </citation>
    <scope>NUCLEOTIDE SEQUENCE</scope>
    <source>
        <strain evidence="7">JT2-VF2</strain>
    </source>
</reference>
<dbReference type="InterPro" id="IPR036804">
    <property type="entry name" value="CheR_N_sf"/>
</dbReference>
<dbReference type="AlphaFoldDB" id="A0A951PXW5"/>
<evidence type="ECO:0000256" key="2">
    <source>
        <dbReference type="ARBA" id="ARBA00012534"/>
    </source>
</evidence>
<dbReference type="Proteomes" id="UP000715781">
    <property type="component" value="Unassembled WGS sequence"/>
</dbReference>
<comment type="catalytic activity">
    <reaction evidence="1">
        <text>L-glutamyl-[protein] + S-adenosyl-L-methionine = [protein]-L-glutamate 5-O-methyl ester + S-adenosyl-L-homocysteine</text>
        <dbReference type="Rhea" id="RHEA:24452"/>
        <dbReference type="Rhea" id="RHEA-COMP:10208"/>
        <dbReference type="Rhea" id="RHEA-COMP:10311"/>
        <dbReference type="ChEBI" id="CHEBI:29973"/>
        <dbReference type="ChEBI" id="CHEBI:57856"/>
        <dbReference type="ChEBI" id="CHEBI:59789"/>
        <dbReference type="ChEBI" id="CHEBI:82795"/>
        <dbReference type="EC" id="2.1.1.80"/>
    </reaction>
</comment>
<dbReference type="PRINTS" id="PR00996">
    <property type="entry name" value="CHERMTFRASE"/>
</dbReference>
<sequence length="278" mass="32387">MKQTMGVNTIDFKYLRQLVYEHSAVVLHGDKTYLAELYLQPIAESAGFASISELVKHLRIQPFSSLHVQTIEALVTNETSFFRDTQPFEVLKQFLLPELVKTRSVERSLNIWCAACSNGQEPYSIAMLIRENFPMLANWSVKLIASDFSSKVLERAREGRYNQLEIRRGLPNTLRDKYFQKLDSDWQINNQIRQMVEFRQINLLQSWSSLPEFDVIFLRNVLIYFDIATKKSLLKKVRQQLRPDGYLFLGSGETTINLDESFERVSFNKATCYRLHNA</sequence>
<dbReference type="PANTHER" id="PTHR24422:SF21">
    <property type="entry name" value="CHEMOTAXIS PROTEIN METHYLTRANSFERASE 1"/>
    <property type="match status" value="1"/>
</dbReference>
<evidence type="ECO:0000313" key="8">
    <source>
        <dbReference type="Proteomes" id="UP000715781"/>
    </source>
</evidence>
<keyword evidence="3" id="KW-0489">Methyltransferase</keyword>
<evidence type="ECO:0000259" key="6">
    <source>
        <dbReference type="PROSITE" id="PS50123"/>
    </source>
</evidence>
<dbReference type="EMBL" id="JAHHHN010000003">
    <property type="protein sequence ID" value="MBW4561030.1"/>
    <property type="molecule type" value="Genomic_DNA"/>
</dbReference>
<dbReference type="InterPro" id="IPR050903">
    <property type="entry name" value="Bact_Chemotaxis_MeTrfase"/>
</dbReference>
<dbReference type="InterPro" id="IPR000780">
    <property type="entry name" value="CheR_MeTrfase"/>
</dbReference>
<dbReference type="InterPro" id="IPR029063">
    <property type="entry name" value="SAM-dependent_MTases_sf"/>
</dbReference>
<gene>
    <name evidence="7" type="ORF">KME32_07685</name>
</gene>
<dbReference type="Gene3D" id="3.40.50.150">
    <property type="entry name" value="Vaccinia Virus protein VP39"/>
    <property type="match status" value="1"/>
</dbReference>
<reference evidence="7" key="2">
    <citation type="journal article" date="2022" name="Microbiol. Resour. Announc.">
        <title>Metagenome Sequencing to Explore Phylogenomics of Terrestrial Cyanobacteria.</title>
        <authorList>
            <person name="Ward R.D."/>
            <person name="Stajich J.E."/>
            <person name="Johansen J.R."/>
            <person name="Huntemann M."/>
            <person name="Clum A."/>
            <person name="Foster B."/>
            <person name="Foster B."/>
            <person name="Roux S."/>
            <person name="Palaniappan K."/>
            <person name="Varghese N."/>
            <person name="Mukherjee S."/>
            <person name="Reddy T.B.K."/>
            <person name="Daum C."/>
            <person name="Copeland A."/>
            <person name="Chen I.A."/>
            <person name="Ivanova N.N."/>
            <person name="Kyrpides N.C."/>
            <person name="Shapiro N."/>
            <person name="Eloe-Fadrosh E.A."/>
            <person name="Pietrasiak N."/>
        </authorList>
    </citation>
    <scope>NUCLEOTIDE SEQUENCE</scope>
    <source>
        <strain evidence="7">JT2-VF2</strain>
    </source>
</reference>
<dbReference type="GO" id="GO:0008983">
    <property type="term" value="F:protein-glutamate O-methyltransferase activity"/>
    <property type="evidence" value="ECO:0007669"/>
    <property type="project" value="UniProtKB-EC"/>
</dbReference>
<evidence type="ECO:0000256" key="3">
    <source>
        <dbReference type="ARBA" id="ARBA00022603"/>
    </source>
</evidence>
<dbReference type="Pfam" id="PF01739">
    <property type="entry name" value="CheR"/>
    <property type="match status" value="1"/>
</dbReference>
<dbReference type="GO" id="GO:0032259">
    <property type="term" value="P:methylation"/>
    <property type="evidence" value="ECO:0007669"/>
    <property type="project" value="UniProtKB-KW"/>
</dbReference>
<feature type="domain" description="CheR-type methyltransferase" evidence="6">
    <location>
        <begin position="1"/>
        <end position="278"/>
    </location>
</feature>
<name>A0A951PXW5_9NOST</name>
<dbReference type="SMART" id="SM00138">
    <property type="entry name" value="MeTrc"/>
    <property type="match status" value="1"/>
</dbReference>
<evidence type="ECO:0000256" key="1">
    <source>
        <dbReference type="ARBA" id="ARBA00001541"/>
    </source>
</evidence>